<proteinExistence type="predicted"/>
<reference evidence="2 3" key="1">
    <citation type="submission" date="2024-05" db="EMBL/GenBank/DDBJ databases">
        <title>Roseateles sp. DJS-2-20 16S ribosomal RNA gene Genome sequencing and assembly.</title>
        <authorList>
            <person name="Woo H."/>
        </authorList>
    </citation>
    <scope>NUCLEOTIDE SEQUENCE [LARGE SCALE GENOMIC DNA]</scope>
    <source>
        <strain evidence="2 3">DJS-2-20</strain>
    </source>
</reference>
<feature type="domain" description="Peptidase S9 prolyl oligopeptidase catalytic" evidence="1">
    <location>
        <begin position="119"/>
        <end position="317"/>
    </location>
</feature>
<keyword evidence="3" id="KW-1185">Reference proteome</keyword>
<dbReference type="InterPro" id="IPR029058">
    <property type="entry name" value="AB_hydrolase_fold"/>
</dbReference>
<evidence type="ECO:0000313" key="2">
    <source>
        <dbReference type="EMBL" id="MEO3693433.1"/>
    </source>
</evidence>
<dbReference type="EMBL" id="JBDPZD010000007">
    <property type="protein sequence ID" value="MEO3693433.1"/>
    <property type="molecule type" value="Genomic_DNA"/>
</dbReference>
<gene>
    <name evidence="2" type="ORF">ABDJ85_18320</name>
</gene>
<protein>
    <submittedName>
        <fullName evidence="2">Prolyl oligopeptidase family serine peptidase</fullName>
    </submittedName>
</protein>
<evidence type="ECO:0000313" key="3">
    <source>
        <dbReference type="Proteomes" id="UP001495147"/>
    </source>
</evidence>
<dbReference type="Gene3D" id="3.40.50.1820">
    <property type="entry name" value="alpha/beta hydrolase"/>
    <property type="match status" value="1"/>
</dbReference>
<evidence type="ECO:0000259" key="1">
    <source>
        <dbReference type="Pfam" id="PF00326"/>
    </source>
</evidence>
<dbReference type="InterPro" id="IPR001375">
    <property type="entry name" value="Peptidase_S9_cat"/>
</dbReference>
<dbReference type="Pfam" id="PF00326">
    <property type="entry name" value="Peptidase_S9"/>
    <property type="match status" value="1"/>
</dbReference>
<dbReference type="SUPFAM" id="SSF53474">
    <property type="entry name" value="alpha/beta-Hydrolases"/>
    <property type="match status" value="1"/>
</dbReference>
<dbReference type="Proteomes" id="UP001495147">
    <property type="component" value="Unassembled WGS sequence"/>
</dbReference>
<sequence length="320" mass="33526">MCLSACGGGGSSSGGTAQPAGFEFAPATTAQIAAVAQAIKARDLSPRNAAVAYEDSSNSTYVLRIIRHSVNGVDHYGAVTIPTVRYTTKLPVVVELDGMDDDNPPLDLARKLTGLGVQTRDAIVVMPAFRGRTLQFAGRSWTAGGDFCDGFDGAADDTMALLNVLEATEPAADVSRLLVRGGSRGGSVALLLGQRDARVRVVSAGSAPVDFYRADAAAAYGKMFQCQFFTGKTAEQSRSAMIAASALHFPMLRSVSAVYLEHGGADATVPVLNATEMNKRLLADGVKVDLVVYPGAGHDLGQVAAYRALQDSIFYAFIQP</sequence>
<comment type="caution">
    <text evidence="2">The sequence shown here is derived from an EMBL/GenBank/DDBJ whole genome shotgun (WGS) entry which is preliminary data.</text>
</comment>
<name>A0ABV0G6T3_9BURK</name>
<accession>A0ABV0G6T3</accession>
<organism evidence="2 3">
    <name type="scientific">Roseateles paludis</name>
    <dbReference type="NCBI Taxonomy" id="3145238"/>
    <lineage>
        <taxon>Bacteria</taxon>
        <taxon>Pseudomonadati</taxon>
        <taxon>Pseudomonadota</taxon>
        <taxon>Betaproteobacteria</taxon>
        <taxon>Burkholderiales</taxon>
        <taxon>Sphaerotilaceae</taxon>
        <taxon>Roseateles</taxon>
    </lineage>
</organism>